<evidence type="ECO:0000256" key="1">
    <source>
        <dbReference type="SAM" id="MobiDB-lite"/>
    </source>
</evidence>
<feature type="region of interest" description="Disordered" evidence="1">
    <location>
        <begin position="267"/>
        <end position="384"/>
    </location>
</feature>
<proteinExistence type="predicted"/>
<evidence type="ECO:0000313" key="2">
    <source>
        <dbReference type="EMBL" id="KAF1946046.1"/>
    </source>
</evidence>
<organism evidence="2 3">
    <name type="scientific">Clathrospora elynae</name>
    <dbReference type="NCBI Taxonomy" id="706981"/>
    <lineage>
        <taxon>Eukaryota</taxon>
        <taxon>Fungi</taxon>
        <taxon>Dikarya</taxon>
        <taxon>Ascomycota</taxon>
        <taxon>Pezizomycotina</taxon>
        <taxon>Dothideomycetes</taxon>
        <taxon>Pleosporomycetidae</taxon>
        <taxon>Pleosporales</taxon>
        <taxon>Diademaceae</taxon>
        <taxon>Clathrospora</taxon>
    </lineage>
</organism>
<feature type="compositionally biased region" description="Polar residues" evidence="1">
    <location>
        <begin position="346"/>
        <end position="358"/>
    </location>
</feature>
<name>A0A6A5T5L6_9PLEO</name>
<keyword evidence="3" id="KW-1185">Reference proteome</keyword>
<accession>A0A6A5T5L6</accession>
<dbReference type="OrthoDB" id="3644322at2759"/>
<protein>
    <submittedName>
        <fullName evidence="2">Uncharacterized protein</fullName>
    </submittedName>
</protein>
<evidence type="ECO:0000313" key="3">
    <source>
        <dbReference type="Proteomes" id="UP000800038"/>
    </source>
</evidence>
<dbReference type="Proteomes" id="UP000800038">
    <property type="component" value="Unassembled WGS sequence"/>
</dbReference>
<dbReference type="AlphaFoldDB" id="A0A6A5T5L6"/>
<gene>
    <name evidence="2" type="ORF">EJ02DRAFT_500194</name>
</gene>
<sequence length="660" mass="72811">MPVCSSPHDAAHSLDAERAHGHQQGPTIDEVIHRFLENLKLRFGEDSFEVNTVFHTLHTFRSAEISKKDAYAAIRRTLEGEENLKQDLMSVLFHGDAKWGMGDFDLDPPVLASSPQFLHPAHQPQMRLPPLASSWCVSHQAYQSYQSIDPAVLSNYGGPYPASSLMPPMPPMPPMPNHFQFPSAFISPIVADSARFSPHMGTGLDYEAERSPARQYIEIVPRPSHVQQQWGRANYGKARSVQTIVSDQSGSALESNPLPERAHSFASNHVHSPAPSHDAYNAHSASPKKEVLSTATPSILGTPVAVPIGRPTSDMPPPPRKRSRRASVVPKKEEVATQEDEDEAPSHTSPPATATVTTRPLVPRQLKNKTKTEEPRTRSEGGGAYIHSICGRGFASKSKAKKHHWGNKLDDPETSTGCWAKHQKPNVSWNEHPSCKEKTSAPRAVKQAPQPMTIQEQEEFEQKSPMAPPMSPVRNTIPGVPTLHDLPQTVADTLNQRNATPNSFQNIGSYRSHQSPTRGSFDSLLTAVNVASQIDAPKPQGRHDSLVSHLDAQAVAAERNRQYVSTWFDASSHAHEQEASAYGRHHPHTANGLGISYPYNATQLPWGSTVSLQRDHYVYSPCSGSPTDVNWCNDRLFHPSNRGPAFNERNVSPDTKRRKV</sequence>
<feature type="compositionally biased region" description="Basic and acidic residues" evidence="1">
    <location>
        <begin position="370"/>
        <end position="379"/>
    </location>
</feature>
<feature type="region of interest" description="Disordered" evidence="1">
    <location>
        <begin position="424"/>
        <end position="449"/>
    </location>
</feature>
<reference evidence="2" key="1">
    <citation type="journal article" date="2020" name="Stud. Mycol.">
        <title>101 Dothideomycetes genomes: a test case for predicting lifestyles and emergence of pathogens.</title>
        <authorList>
            <person name="Haridas S."/>
            <person name="Albert R."/>
            <person name="Binder M."/>
            <person name="Bloem J."/>
            <person name="Labutti K."/>
            <person name="Salamov A."/>
            <person name="Andreopoulos B."/>
            <person name="Baker S."/>
            <person name="Barry K."/>
            <person name="Bills G."/>
            <person name="Bluhm B."/>
            <person name="Cannon C."/>
            <person name="Castanera R."/>
            <person name="Culley D."/>
            <person name="Daum C."/>
            <person name="Ezra D."/>
            <person name="Gonzalez J."/>
            <person name="Henrissat B."/>
            <person name="Kuo A."/>
            <person name="Liang C."/>
            <person name="Lipzen A."/>
            <person name="Lutzoni F."/>
            <person name="Magnuson J."/>
            <person name="Mondo S."/>
            <person name="Nolan M."/>
            <person name="Ohm R."/>
            <person name="Pangilinan J."/>
            <person name="Park H.-J."/>
            <person name="Ramirez L."/>
            <person name="Alfaro M."/>
            <person name="Sun H."/>
            <person name="Tritt A."/>
            <person name="Yoshinaga Y."/>
            <person name="Zwiers L.-H."/>
            <person name="Turgeon B."/>
            <person name="Goodwin S."/>
            <person name="Spatafora J."/>
            <person name="Crous P."/>
            <person name="Grigoriev I."/>
        </authorList>
    </citation>
    <scope>NUCLEOTIDE SEQUENCE</scope>
    <source>
        <strain evidence="2">CBS 161.51</strain>
    </source>
</reference>
<dbReference type="EMBL" id="ML976005">
    <property type="protein sequence ID" value="KAF1946046.1"/>
    <property type="molecule type" value="Genomic_DNA"/>
</dbReference>